<dbReference type="EMBL" id="ABEU02000019">
    <property type="protein sequence ID" value="PNR34295.1"/>
    <property type="molecule type" value="Genomic_DNA"/>
</dbReference>
<dbReference type="AlphaFoldDB" id="A0A2K1IYE5"/>
<protein>
    <submittedName>
        <fullName evidence="1 2">Uncharacterized protein</fullName>
    </submittedName>
</protein>
<keyword evidence="3" id="KW-1185">Reference proteome</keyword>
<name>A0A2K1IYE5_PHYPA</name>
<dbReference type="Proteomes" id="UP000006727">
    <property type="component" value="Chromosome 19"/>
</dbReference>
<evidence type="ECO:0000313" key="1">
    <source>
        <dbReference type="EMBL" id="PNR34295.1"/>
    </source>
</evidence>
<proteinExistence type="predicted"/>
<dbReference type="InParanoid" id="A0A2K1IYE5"/>
<organism evidence="1">
    <name type="scientific">Physcomitrium patens</name>
    <name type="common">Spreading-leaved earth moss</name>
    <name type="synonym">Physcomitrella patens</name>
    <dbReference type="NCBI Taxonomy" id="3218"/>
    <lineage>
        <taxon>Eukaryota</taxon>
        <taxon>Viridiplantae</taxon>
        <taxon>Streptophyta</taxon>
        <taxon>Embryophyta</taxon>
        <taxon>Bryophyta</taxon>
        <taxon>Bryophytina</taxon>
        <taxon>Bryopsida</taxon>
        <taxon>Funariidae</taxon>
        <taxon>Funariales</taxon>
        <taxon>Funariaceae</taxon>
        <taxon>Physcomitrium</taxon>
    </lineage>
</organism>
<reference evidence="2" key="3">
    <citation type="submission" date="2020-12" db="UniProtKB">
        <authorList>
            <consortium name="EnsemblPlants"/>
        </authorList>
    </citation>
    <scope>IDENTIFICATION</scope>
</reference>
<dbReference type="EnsemblPlants" id="Pp3c19_14200V3.1">
    <property type="protein sequence ID" value="Pp3c19_14200V3.1"/>
    <property type="gene ID" value="Pp3c19_14200"/>
</dbReference>
<evidence type="ECO:0000313" key="3">
    <source>
        <dbReference type="Proteomes" id="UP000006727"/>
    </source>
</evidence>
<gene>
    <name evidence="1" type="ORF">PHYPA_024112</name>
</gene>
<dbReference type="Gramene" id="Pp3c19_14200V3.1">
    <property type="protein sequence ID" value="Pp3c19_14200V3.1"/>
    <property type="gene ID" value="Pp3c19_14200"/>
</dbReference>
<reference evidence="1 3" key="2">
    <citation type="journal article" date="2018" name="Plant J.">
        <title>The Physcomitrella patens chromosome-scale assembly reveals moss genome structure and evolution.</title>
        <authorList>
            <person name="Lang D."/>
            <person name="Ullrich K.K."/>
            <person name="Murat F."/>
            <person name="Fuchs J."/>
            <person name="Jenkins J."/>
            <person name="Haas F.B."/>
            <person name="Piednoel M."/>
            <person name="Gundlach H."/>
            <person name="Van Bel M."/>
            <person name="Meyberg R."/>
            <person name="Vives C."/>
            <person name="Morata J."/>
            <person name="Symeonidi A."/>
            <person name="Hiss M."/>
            <person name="Muchero W."/>
            <person name="Kamisugi Y."/>
            <person name="Saleh O."/>
            <person name="Blanc G."/>
            <person name="Decker E.L."/>
            <person name="van Gessel N."/>
            <person name="Grimwood J."/>
            <person name="Hayes R.D."/>
            <person name="Graham S.W."/>
            <person name="Gunter L.E."/>
            <person name="McDaniel S.F."/>
            <person name="Hoernstein S.N.W."/>
            <person name="Larsson A."/>
            <person name="Li F.W."/>
            <person name="Perroud P.F."/>
            <person name="Phillips J."/>
            <person name="Ranjan P."/>
            <person name="Rokshar D.S."/>
            <person name="Rothfels C.J."/>
            <person name="Schneider L."/>
            <person name="Shu S."/>
            <person name="Stevenson D.W."/>
            <person name="Thummler F."/>
            <person name="Tillich M."/>
            <person name="Villarreal Aguilar J.C."/>
            <person name="Widiez T."/>
            <person name="Wong G.K."/>
            <person name="Wymore A."/>
            <person name="Zhang Y."/>
            <person name="Zimmer A.D."/>
            <person name="Quatrano R.S."/>
            <person name="Mayer K.F.X."/>
            <person name="Goodstein D."/>
            <person name="Casacuberta J.M."/>
            <person name="Vandepoele K."/>
            <person name="Reski R."/>
            <person name="Cuming A.C."/>
            <person name="Tuskan G.A."/>
            <person name="Maumus F."/>
            <person name="Salse J."/>
            <person name="Schmutz J."/>
            <person name="Rensing S.A."/>
        </authorList>
    </citation>
    <scope>NUCLEOTIDE SEQUENCE [LARGE SCALE GENOMIC DNA]</scope>
    <source>
        <strain evidence="2 3">cv. Gransden 2004</strain>
    </source>
</reference>
<accession>A0A2K1IYE5</accession>
<sequence>MFEGGLFNLRTSATWSGFRENQLCVMFWHRPNLGTLLWSFAVVSPDVPTTGKLIHLPAPTFRNFCSTAFSFSAPKTATKPLSTLQSLI</sequence>
<reference evidence="1 3" key="1">
    <citation type="journal article" date="2008" name="Science">
        <title>The Physcomitrella genome reveals evolutionary insights into the conquest of land by plants.</title>
        <authorList>
            <person name="Rensing S."/>
            <person name="Lang D."/>
            <person name="Zimmer A."/>
            <person name="Terry A."/>
            <person name="Salamov A."/>
            <person name="Shapiro H."/>
            <person name="Nishiyama T."/>
            <person name="Perroud P.-F."/>
            <person name="Lindquist E."/>
            <person name="Kamisugi Y."/>
            <person name="Tanahashi T."/>
            <person name="Sakakibara K."/>
            <person name="Fujita T."/>
            <person name="Oishi K."/>
            <person name="Shin-I T."/>
            <person name="Kuroki Y."/>
            <person name="Toyoda A."/>
            <person name="Suzuki Y."/>
            <person name="Hashimoto A."/>
            <person name="Yamaguchi K."/>
            <person name="Sugano A."/>
            <person name="Kohara Y."/>
            <person name="Fujiyama A."/>
            <person name="Anterola A."/>
            <person name="Aoki S."/>
            <person name="Ashton N."/>
            <person name="Barbazuk W.B."/>
            <person name="Barker E."/>
            <person name="Bennetzen J."/>
            <person name="Bezanilla M."/>
            <person name="Blankenship R."/>
            <person name="Cho S.H."/>
            <person name="Dutcher S."/>
            <person name="Estelle M."/>
            <person name="Fawcett J.A."/>
            <person name="Gundlach H."/>
            <person name="Hanada K."/>
            <person name="Heyl A."/>
            <person name="Hicks K.A."/>
            <person name="Hugh J."/>
            <person name="Lohr M."/>
            <person name="Mayer K."/>
            <person name="Melkozernov A."/>
            <person name="Murata T."/>
            <person name="Nelson D."/>
            <person name="Pils B."/>
            <person name="Prigge M."/>
            <person name="Reiss B."/>
            <person name="Renner T."/>
            <person name="Rombauts S."/>
            <person name="Rushton P."/>
            <person name="Sanderfoot A."/>
            <person name="Schween G."/>
            <person name="Shiu S.-H."/>
            <person name="Stueber K."/>
            <person name="Theodoulou F.L."/>
            <person name="Tu H."/>
            <person name="Van de Peer Y."/>
            <person name="Verrier P.J."/>
            <person name="Waters E."/>
            <person name="Wood A."/>
            <person name="Yang L."/>
            <person name="Cove D."/>
            <person name="Cuming A."/>
            <person name="Hasebe M."/>
            <person name="Lucas S."/>
            <person name="Mishler D.B."/>
            <person name="Reski R."/>
            <person name="Grigoriev I."/>
            <person name="Quatrano R.S."/>
            <person name="Boore J.L."/>
        </authorList>
    </citation>
    <scope>NUCLEOTIDE SEQUENCE [LARGE SCALE GENOMIC DNA]</scope>
    <source>
        <strain evidence="2 3">cv. Gransden 2004</strain>
    </source>
</reference>
<evidence type="ECO:0000313" key="2">
    <source>
        <dbReference type="EnsemblPlants" id="Pp3c19_14200V3.1"/>
    </source>
</evidence>